<keyword evidence="2" id="KW-0560">Oxidoreductase</keyword>
<keyword evidence="5" id="KW-1185">Reference proteome</keyword>
<protein>
    <submittedName>
        <fullName evidence="4">Nitroreductase</fullName>
    </submittedName>
</protein>
<dbReference type="PANTHER" id="PTHR43673:SF10">
    <property type="entry name" value="NADH DEHYDROGENASE_NAD(P)H NITROREDUCTASE XCC3605-RELATED"/>
    <property type="match status" value="1"/>
</dbReference>
<evidence type="ECO:0000313" key="5">
    <source>
        <dbReference type="Proteomes" id="UP000557717"/>
    </source>
</evidence>
<dbReference type="PANTHER" id="PTHR43673">
    <property type="entry name" value="NAD(P)H NITROREDUCTASE YDGI-RELATED"/>
    <property type="match status" value="1"/>
</dbReference>
<comment type="similarity">
    <text evidence="1">Belongs to the nitroreductase family.</text>
</comment>
<dbReference type="Gene3D" id="3.40.109.10">
    <property type="entry name" value="NADH Oxidase"/>
    <property type="match status" value="1"/>
</dbReference>
<feature type="domain" description="Nitroreductase" evidence="3">
    <location>
        <begin position="23"/>
        <end position="167"/>
    </location>
</feature>
<evidence type="ECO:0000256" key="1">
    <source>
        <dbReference type="ARBA" id="ARBA00007118"/>
    </source>
</evidence>
<accession>A0A840VG53</accession>
<evidence type="ECO:0000313" key="4">
    <source>
        <dbReference type="EMBL" id="MBB5353578.1"/>
    </source>
</evidence>
<dbReference type="GO" id="GO:0016491">
    <property type="term" value="F:oxidoreductase activity"/>
    <property type="evidence" value="ECO:0007669"/>
    <property type="project" value="UniProtKB-KW"/>
</dbReference>
<gene>
    <name evidence="4" type="ORF">HNR46_003839</name>
</gene>
<dbReference type="AlphaFoldDB" id="A0A840VG53"/>
<evidence type="ECO:0000256" key="2">
    <source>
        <dbReference type="ARBA" id="ARBA00023002"/>
    </source>
</evidence>
<dbReference type="EMBL" id="JACHFD010000029">
    <property type="protein sequence ID" value="MBB5353578.1"/>
    <property type="molecule type" value="Genomic_DNA"/>
</dbReference>
<name>A0A840VG53_9BACT</name>
<evidence type="ECO:0000259" key="3">
    <source>
        <dbReference type="Pfam" id="PF00881"/>
    </source>
</evidence>
<proteinExistence type="inferred from homology"/>
<dbReference type="SUPFAM" id="SSF55469">
    <property type="entry name" value="FMN-dependent nitroreductase-like"/>
    <property type="match status" value="1"/>
</dbReference>
<dbReference type="InterPro" id="IPR000415">
    <property type="entry name" value="Nitroreductase-like"/>
</dbReference>
<dbReference type="RefSeq" id="WP_184021653.1">
    <property type="nucleotide sequence ID" value="NZ_JACHFD010000029.1"/>
</dbReference>
<dbReference type="CDD" id="cd02138">
    <property type="entry name" value="TdsD-like"/>
    <property type="match status" value="1"/>
</dbReference>
<dbReference type="Pfam" id="PF00881">
    <property type="entry name" value="Nitroreductase"/>
    <property type="match status" value="1"/>
</dbReference>
<comment type="caution">
    <text evidence="4">The sequence shown here is derived from an EMBL/GenBank/DDBJ whole genome shotgun (WGS) entry which is preliminary data.</text>
</comment>
<dbReference type="Proteomes" id="UP000557717">
    <property type="component" value="Unassembled WGS sequence"/>
</dbReference>
<reference evidence="4 5" key="1">
    <citation type="submission" date="2020-08" db="EMBL/GenBank/DDBJ databases">
        <title>Genomic Encyclopedia of Type Strains, Phase IV (KMG-IV): sequencing the most valuable type-strain genomes for metagenomic binning, comparative biology and taxonomic classification.</title>
        <authorList>
            <person name="Goeker M."/>
        </authorList>
    </citation>
    <scope>NUCLEOTIDE SEQUENCE [LARGE SCALE GENOMIC DNA]</scope>
    <source>
        <strain evidence="4 5">YC6886</strain>
    </source>
</reference>
<organism evidence="4 5">
    <name type="scientific">Haloferula luteola</name>
    <dbReference type="NCBI Taxonomy" id="595692"/>
    <lineage>
        <taxon>Bacteria</taxon>
        <taxon>Pseudomonadati</taxon>
        <taxon>Verrucomicrobiota</taxon>
        <taxon>Verrucomicrobiia</taxon>
        <taxon>Verrucomicrobiales</taxon>
        <taxon>Verrucomicrobiaceae</taxon>
        <taxon>Haloferula</taxon>
    </lineage>
</organism>
<dbReference type="InterPro" id="IPR029479">
    <property type="entry name" value="Nitroreductase"/>
</dbReference>
<sequence length="209" mass="23580">MNPVQPEATTPHADPEAEILPLLRERWSPSTFSDRPISPEILRSVFEAARWAPSSYNEQPWAYIVARKEDEETYRRALSCLVEANQAWAQHCPVLLLACYRTHFARNGKPNRHAAHDLGAAAAHLTFQATAHGFFVHQMAGIDPEKIRQSFEIPDDYEPLTALALGYLETAPGPDRADTVERDQQPDQRRRLADTFFTGTWGTPHPVAQ</sequence>